<sequence>FSLISDVQLYPPEVIRVADAAFCNDSTEKQIAFQKREDEYDYSKPLNGQKRRPFEQHWRKHTLTKQDPLTGQITLDYRPVIDATLDPSEVQTIPPKIRSY</sequence>
<dbReference type="GO" id="GO:0006121">
    <property type="term" value="P:mitochondrial electron transport, succinate to ubiquinone"/>
    <property type="evidence" value="ECO:0007669"/>
    <property type="project" value="TreeGrafter"/>
</dbReference>
<dbReference type="InterPro" id="IPR037099">
    <property type="entry name" value="Fum_R/Succ_DH_flav-like_C_sf"/>
</dbReference>
<dbReference type="GO" id="GO:0009055">
    <property type="term" value="F:electron transfer activity"/>
    <property type="evidence" value="ECO:0007669"/>
    <property type="project" value="TreeGrafter"/>
</dbReference>
<keyword evidence="2" id="KW-0472">Membrane</keyword>
<dbReference type="GO" id="GO:0008177">
    <property type="term" value="F:succinate dehydrogenase (quinone) activity"/>
    <property type="evidence" value="ECO:0007669"/>
    <property type="project" value="TreeGrafter"/>
</dbReference>
<accession>A0A0M3JND9</accession>
<gene>
    <name evidence="5" type="ORF">ASIM_LOCUS8927</name>
</gene>
<evidence type="ECO:0000256" key="1">
    <source>
        <dbReference type="ARBA" id="ARBA00004443"/>
    </source>
</evidence>
<dbReference type="GO" id="GO:0005743">
    <property type="term" value="C:mitochondrial inner membrane"/>
    <property type="evidence" value="ECO:0007669"/>
    <property type="project" value="UniProtKB-SubCell"/>
</dbReference>
<evidence type="ECO:0000313" key="5">
    <source>
        <dbReference type="EMBL" id="VDK35287.1"/>
    </source>
</evidence>
<evidence type="ECO:0000259" key="4">
    <source>
        <dbReference type="Pfam" id="PF02910"/>
    </source>
</evidence>
<reference evidence="5 6" key="2">
    <citation type="submission" date="2018-11" db="EMBL/GenBank/DDBJ databases">
        <authorList>
            <consortium name="Pathogen Informatics"/>
        </authorList>
    </citation>
    <scope>NUCLEOTIDE SEQUENCE [LARGE SCALE GENOMIC DNA]</scope>
</reference>
<dbReference type="Pfam" id="PF02910">
    <property type="entry name" value="Succ_DH_flav_C"/>
    <property type="match status" value="1"/>
</dbReference>
<comment type="subcellular location">
    <subcellularLocation>
        <location evidence="1">Mitochondrion inner membrane</location>
        <topology evidence="1">Peripheral membrane protein</topology>
        <orientation evidence="1">Matrix side</orientation>
    </subcellularLocation>
</comment>
<protein>
    <submittedName>
        <fullName evidence="7">Succ_DH_flav_C domain-containing protein</fullName>
    </submittedName>
</protein>
<evidence type="ECO:0000256" key="2">
    <source>
        <dbReference type="ARBA" id="ARBA00022792"/>
    </source>
</evidence>
<organism evidence="7">
    <name type="scientific">Anisakis simplex</name>
    <name type="common">Herring worm</name>
    <dbReference type="NCBI Taxonomy" id="6269"/>
    <lineage>
        <taxon>Eukaryota</taxon>
        <taxon>Metazoa</taxon>
        <taxon>Ecdysozoa</taxon>
        <taxon>Nematoda</taxon>
        <taxon>Chromadorea</taxon>
        <taxon>Rhabditida</taxon>
        <taxon>Spirurina</taxon>
        <taxon>Ascaridomorpha</taxon>
        <taxon>Ascaridoidea</taxon>
        <taxon>Anisakidae</taxon>
        <taxon>Anisakis</taxon>
        <taxon>Anisakis simplex complex</taxon>
    </lineage>
</organism>
<dbReference type="AlphaFoldDB" id="A0A0M3JND9"/>
<reference evidence="7" key="1">
    <citation type="submission" date="2017-02" db="UniProtKB">
        <authorList>
            <consortium name="WormBaseParasite"/>
        </authorList>
    </citation>
    <scope>IDENTIFICATION</scope>
</reference>
<feature type="domain" description="Fumarate reductase/succinate dehydrogenase flavoprotein-like C-terminal" evidence="4">
    <location>
        <begin position="33"/>
        <end position="100"/>
    </location>
</feature>
<evidence type="ECO:0000256" key="3">
    <source>
        <dbReference type="ARBA" id="ARBA00023128"/>
    </source>
</evidence>
<dbReference type="FunFam" id="4.10.80.40:FF:000004">
    <property type="entry name" value="Succinate dehydrogenase [ubiquinone] flavoprotein subunit, mitochondrial"/>
    <property type="match status" value="1"/>
</dbReference>
<dbReference type="EMBL" id="UYRR01025644">
    <property type="protein sequence ID" value="VDK35287.1"/>
    <property type="molecule type" value="Genomic_DNA"/>
</dbReference>
<dbReference type="OrthoDB" id="71672at2759"/>
<dbReference type="InterPro" id="IPR030664">
    <property type="entry name" value="SdhA/FrdA/AprA"/>
</dbReference>
<proteinExistence type="predicted"/>
<dbReference type="PANTHER" id="PTHR11632">
    <property type="entry name" value="SUCCINATE DEHYDROGENASE 2 FLAVOPROTEIN SUBUNIT"/>
    <property type="match status" value="1"/>
</dbReference>
<dbReference type="SUPFAM" id="SSF46977">
    <property type="entry name" value="Succinate dehydrogenase/fumarate reductase flavoprotein C-terminal domain"/>
    <property type="match status" value="1"/>
</dbReference>
<dbReference type="WBParaSite" id="ASIM_0000917901-mRNA-1">
    <property type="protein sequence ID" value="ASIM_0000917901-mRNA-1"/>
    <property type="gene ID" value="ASIM_0000917901"/>
</dbReference>
<dbReference type="Proteomes" id="UP000267096">
    <property type="component" value="Unassembled WGS sequence"/>
</dbReference>
<dbReference type="GO" id="GO:0050660">
    <property type="term" value="F:flavin adenine dinucleotide binding"/>
    <property type="evidence" value="ECO:0007669"/>
    <property type="project" value="TreeGrafter"/>
</dbReference>
<keyword evidence="6" id="KW-1185">Reference proteome</keyword>
<keyword evidence="3" id="KW-0496">Mitochondrion</keyword>
<dbReference type="PANTHER" id="PTHR11632:SF51">
    <property type="entry name" value="SUCCINATE DEHYDROGENASE [UBIQUINONE] FLAVOPROTEIN SUBUNIT, MITOCHONDRIAL"/>
    <property type="match status" value="1"/>
</dbReference>
<keyword evidence="2" id="KW-0999">Mitochondrion inner membrane</keyword>
<evidence type="ECO:0000313" key="6">
    <source>
        <dbReference type="Proteomes" id="UP000267096"/>
    </source>
</evidence>
<dbReference type="InterPro" id="IPR015939">
    <property type="entry name" value="Fum_Rdtase/Succ_DH_flav-like_C"/>
</dbReference>
<dbReference type="Gene3D" id="4.10.80.40">
    <property type="entry name" value="succinate dehydrogenase protein domain"/>
    <property type="match status" value="1"/>
</dbReference>
<evidence type="ECO:0000313" key="7">
    <source>
        <dbReference type="WBParaSite" id="ASIM_0000917901-mRNA-1"/>
    </source>
</evidence>
<name>A0A0M3JND9_ANISI</name>